<dbReference type="AlphaFoldDB" id="A0AAV9N362"/>
<accession>A0AAV9N362</accession>
<keyword evidence="8" id="KW-1133">Transmembrane helix</keyword>
<dbReference type="SUPFAM" id="SSF48264">
    <property type="entry name" value="Cytochrome P450"/>
    <property type="match status" value="1"/>
</dbReference>
<comment type="cofactor">
    <cofactor evidence="1">
        <name>heme</name>
        <dbReference type="ChEBI" id="CHEBI:30413"/>
    </cofactor>
</comment>
<evidence type="ECO:0000313" key="9">
    <source>
        <dbReference type="EMBL" id="KAK5048656.1"/>
    </source>
</evidence>
<keyword evidence="5" id="KW-0560">Oxidoreductase</keyword>
<evidence type="ECO:0000256" key="2">
    <source>
        <dbReference type="ARBA" id="ARBA00010617"/>
    </source>
</evidence>
<protein>
    <submittedName>
        <fullName evidence="9">Uncharacterized protein</fullName>
    </submittedName>
</protein>
<dbReference type="GO" id="GO:0005506">
    <property type="term" value="F:iron ion binding"/>
    <property type="evidence" value="ECO:0007669"/>
    <property type="project" value="InterPro"/>
</dbReference>
<sequence>MLPILTIAAGCYVLYTILIAIYHLYWNSLAHIPCRKTWVIFPISKQIASLRGKLDSEIRQMHLDHGPIIRLGPRELSFTTAQAWADIYGFGHPQLPKTRRSPLNEVHNIISADDANHARFRKAMSHAFSEKALRDQEILMTRYIDLLIEKLGDIAVTGLKTDMVKWYNYTTFDLIGDLAFGQSFECLVNSQTHFWVENILRFVRTGALLRVGYEYPNLLRIIQLFMSSKSREIRKAQFAWTKETVLNRINNKNLQGRKDFMESMLRYKGHELELNESELISNSNILVLAGSETTATLLCGVTYYLSKNYRILKRATDEVRAQFEHEEEITFTTATAKLPYMLACLNEALRRYPPFPGTMTRTTLAGDPTTISGIDVPAYVSLPHSGGNGSSFTSPTC</sequence>
<evidence type="ECO:0000313" key="10">
    <source>
        <dbReference type="Proteomes" id="UP001358417"/>
    </source>
</evidence>
<dbReference type="GO" id="GO:0004497">
    <property type="term" value="F:monooxygenase activity"/>
    <property type="evidence" value="ECO:0007669"/>
    <property type="project" value="UniProtKB-KW"/>
</dbReference>
<dbReference type="Pfam" id="PF00067">
    <property type="entry name" value="p450"/>
    <property type="match status" value="1"/>
</dbReference>
<comment type="similarity">
    <text evidence="2">Belongs to the cytochrome P450 family.</text>
</comment>
<dbReference type="GO" id="GO:0020037">
    <property type="term" value="F:heme binding"/>
    <property type="evidence" value="ECO:0007669"/>
    <property type="project" value="InterPro"/>
</dbReference>
<gene>
    <name evidence="9" type="ORF">LTR84_005747</name>
</gene>
<evidence type="ECO:0000256" key="3">
    <source>
        <dbReference type="ARBA" id="ARBA00022617"/>
    </source>
</evidence>
<keyword evidence="3" id="KW-0349">Heme</keyword>
<dbReference type="PANTHER" id="PTHR24305">
    <property type="entry name" value="CYTOCHROME P450"/>
    <property type="match status" value="1"/>
</dbReference>
<reference evidence="9 10" key="1">
    <citation type="submission" date="2023-08" db="EMBL/GenBank/DDBJ databases">
        <title>Black Yeasts Isolated from many extreme environments.</title>
        <authorList>
            <person name="Coleine C."/>
            <person name="Stajich J.E."/>
            <person name="Selbmann L."/>
        </authorList>
    </citation>
    <scope>NUCLEOTIDE SEQUENCE [LARGE SCALE GENOMIC DNA]</scope>
    <source>
        <strain evidence="9 10">CCFEE 5792</strain>
    </source>
</reference>
<evidence type="ECO:0000256" key="5">
    <source>
        <dbReference type="ARBA" id="ARBA00023002"/>
    </source>
</evidence>
<dbReference type="Gene3D" id="1.10.630.10">
    <property type="entry name" value="Cytochrome P450"/>
    <property type="match status" value="1"/>
</dbReference>
<name>A0AAV9N362_9EURO</name>
<keyword evidence="10" id="KW-1185">Reference proteome</keyword>
<evidence type="ECO:0000256" key="8">
    <source>
        <dbReference type="SAM" id="Phobius"/>
    </source>
</evidence>
<dbReference type="InterPro" id="IPR036396">
    <property type="entry name" value="Cyt_P450_sf"/>
</dbReference>
<dbReference type="Proteomes" id="UP001358417">
    <property type="component" value="Unassembled WGS sequence"/>
</dbReference>
<dbReference type="EMBL" id="JAVRRD010000021">
    <property type="protein sequence ID" value="KAK5048656.1"/>
    <property type="molecule type" value="Genomic_DNA"/>
</dbReference>
<keyword evidence="8" id="KW-0472">Membrane</keyword>
<dbReference type="GeneID" id="89973922"/>
<dbReference type="PANTHER" id="PTHR24305:SF230">
    <property type="entry name" value="P450, PUTATIVE (EUROFUNG)-RELATED"/>
    <property type="match status" value="1"/>
</dbReference>
<keyword evidence="8" id="KW-0812">Transmembrane</keyword>
<evidence type="ECO:0000256" key="6">
    <source>
        <dbReference type="ARBA" id="ARBA00023004"/>
    </source>
</evidence>
<keyword evidence="4" id="KW-0479">Metal-binding</keyword>
<keyword evidence="7" id="KW-0503">Monooxygenase</keyword>
<proteinExistence type="inferred from homology"/>
<comment type="caution">
    <text evidence="9">The sequence shown here is derived from an EMBL/GenBank/DDBJ whole genome shotgun (WGS) entry which is preliminary data.</text>
</comment>
<dbReference type="CDD" id="cd11058">
    <property type="entry name" value="CYP60B-like"/>
    <property type="match status" value="1"/>
</dbReference>
<evidence type="ECO:0000256" key="1">
    <source>
        <dbReference type="ARBA" id="ARBA00001971"/>
    </source>
</evidence>
<dbReference type="InterPro" id="IPR001128">
    <property type="entry name" value="Cyt_P450"/>
</dbReference>
<dbReference type="RefSeq" id="XP_064704015.1">
    <property type="nucleotide sequence ID" value="XM_064849312.1"/>
</dbReference>
<evidence type="ECO:0000256" key="7">
    <source>
        <dbReference type="ARBA" id="ARBA00023033"/>
    </source>
</evidence>
<organism evidence="9 10">
    <name type="scientific">Exophiala bonariae</name>
    <dbReference type="NCBI Taxonomy" id="1690606"/>
    <lineage>
        <taxon>Eukaryota</taxon>
        <taxon>Fungi</taxon>
        <taxon>Dikarya</taxon>
        <taxon>Ascomycota</taxon>
        <taxon>Pezizomycotina</taxon>
        <taxon>Eurotiomycetes</taxon>
        <taxon>Chaetothyriomycetidae</taxon>
        <taxon>Chaetothyriales</taxon>
        <taxon>Herpotrichiellaceae</taxon>
        <taxon>Exophiala</taxon>
    </lineage>
</organism>
<dbReference type="InterPro" id="IPR050121">
    <property type="entry name" value="Cytochrome_P450_monoxygenase"/>
</dbReference>
<evidence type="ECO:0000256" key="4">
    <source>
        <dbReference type="ARBA" id="ARBA00022723"/>
    </source>
</evidence>
<dbReference type="GO" id="GO:0016705">
    <property type="term" value="F:oxidoreductase activity, acting on paired donors, with incorporation or reduction of molecular oxygen"/>
    <property type="evidence" value="ECO:0007669"/>
    <property type="project" value="InterPro"/>
</dbReference>
<keyword evidence="6" id="KW-0408">Iron</keyword>
<feature type="transmembrane region" description="Helical" evidence="8">
    <location>
        <begin position="7"/>
        <end position="26"/>
    </location>
</feature>